<sequence length="283" mass="32023">MQVPLPYRNYQFERMSMSEVRPRHILVFMLFLYVLLECIVVGSCISNVTKSAYVAKLTYIGSDNTEYFYSDTISKLNVRVGYFSTCIQTETSTSTGSWQCHRNETELLINDSNFNSSSPPDEDLAVFFKNTAYMFRHDCMSPWILVVAIIISFFTIFAFAIVPPSEASIWYVVSTGGAFFSFSLSLVAAVWQETNTLTGTKLMEVMADDYFSLETHYGNGARALIWIGVVLLGIGFTCLLFMTIVSIKMGIDREMSYYQSQMGMMDPAFGVPTRNSSMMEKFS</sequence>
<evidence type="ECO:0000313" key="2">
    <source>
        <dbReference type="EMBL" id="GMM38509.1"/>
    </source>
</evidence>
<feature type="transmembrane region" description="Helical" evidence="1">
    <location>
        <begin position="223"/>
        <end position="247"/>
    </location>
</feature>
<evidence type="ECO:0000256" key="1">
    <source>
        <dbReference type="SAM" id="Phobius"/>
    </source>
</evidence>
<feature type="transmembrane region" description="Helical" evidence="1">
    <location>
        <begin position="169"/>
        <end position="191"/>
    </location>
</feature>
<evidence type="ECO:0000313" key="3">
    <source>
        <dbReference type="Proteomes" id="UP001360560"/>
    </source>
</evidence>
<dbReference type="RefSeq" id="XP_064855504.1">
    <property type="nucleotide sequence ID" value="XM_064999432.1"/>
</dbReference>
<accession>A0AAV5QUN6</accession>
<keyword evidence="1" id="KW-0472">Membrane</keyword>
<name>A0AAV5QUN6_9ASCO</name>
<feature type="transmembrane region" description="Helical" evidence="1">
    <location>
        <begin position="143"/>
        <end position="162"/>
    </location>
</feature>
<dbReference type="Pfam" id="PF12351">
    <property type="entry name" value="Fig1"/>
    <property type="match status" value="1"/>
</dbReference>
<organism evidence="2 3">
    <name type="scientific">Saccharomycopsis crataegensis</name>
    <dbReference type="NCBI Taxonomy" id="43959"/>
    <lineage>
        <taxon>Eukaryota</taxon>
        <taxon>Fungi</taxon>
        <taxon>Dikarya</taxon>
        <taxon>Ascomycota</taxon>
        <taxon>Saccharomycotina</taxon>
        <taxon>Saccharomycetes</taxon>
        <taxon>Saccharomycopsidaceae</taxon>
        <taxon>Saccharomycopsis</taxon>
    </lineage>
</organism>
<dbReference type="GO" id="GO:0016020">
    <property type="term" value="C:membrane"/>
    <property type="evidence" value="ECO:0007669"/>
    <property type="project" value="InterPro"/>
</dbReference>
<dbReference type="PANTHER" id="PTHR28092:SF1">
    <property type="entry name" value="FACTOR-INDUCED GENE 1 PROTEIN"/>
    <property type="match status" value="1"/>
</dbReference>
<feature type="transmembrane region" description="Helical" evidence="1">
    <location>
        <begin position="25"/>
        <end position="48"/>
    </location>
</feature>
<dbReference type="EMBL" id="BTFZ01000020">
    <property type="protein sequence ID" value="GMM38509.1"/>
    <property type="molecule type" value="Genomic_DNA"/>
</dbReference>
<dbReference type="GeneID" id="90076497"/>
<keyword evidence="1" id="KW-0812">Transmembrane</keyword>
<gene>
    <name evidence="2" type="ORF">DASC09_058480</name>
</gene>
<dbReference type="AlphaFoldDB" id="A0AAV5QUN6"/>
<keyword evidence="3" id="KW-1185">Reference proteome</keyword>
<dbReference type="GO" id="GO:0043332">
    <property type="term" value="C:mating projection tip"/>
    <property type="evidence" value="ECO:0007669"/>
    <property type="project" value="TreeGrafter"/>
</dbReference>
<dbReference type="GO" id="GO:0000747">
    <property type="term" value="P:conjugation with cellular fusion"/>
    <property type="evidence" value="ECO:0007669"/>
    <property type="project" value="TreeGrafter"/>
</dbReference>
<reference evidence="2 3" key="1">
    <citation type="journal article" date="2023" name="Elife">
        <title>Identification of key yeast species and microbe-microbe interactions impacting larval growth of Drosophila in the wild.</title>
        <authorList>
            <person name="Mure A."/>
            <person name="Sugiura Y."/>
            <person name="Maeda R."/>
            <person name="Honda K."/>
            <person name="Sakurai N."/>
            <person name="Takahashi Y."/>
            <person name="Watada M."/>
            <person name="Katoh T."/>
            <person name="Gotoh A."/>
            <person name="Gotoh Y."/>
            <person name="Taniguchi I."/>
            <person name="Nakamura K."/>
            <person name="Hayashi T."/>
            <person name="Katayama T."/>
            <person name="Uemura T."/>
            <person name="Hattori Y."/>
        </authorList>
    </citation>
    <scope>NUCLEOTIDE SEQUENCE [LARGE SCALE GENOMIC DNA]</scope>
    <source>
        <strain evidence="2 3">SC-9</strain>
    </source>
</reference>
<dbReference type="InterPro" id="IPR033481">
    <property type="entry name" value="Dni1/Fig1"/>
</dbReference>
<protein>
    <submittedName>
        <fullName evidence="2">Uncharacterized protein</fullName>
    </submittedName>
</protein>
<dbReference type="Proteomes" id="UP001360560">
    <property type="component" value="Unassembled WGS sequence"/>
</dbReference>
<dbReference type="PANTHER" id="PTHR28092">
    <property type="entry name" value="FACTOR-INDUCED GENE 1 PROTEIN"/>
    <property type="match status" value="1"/>
</dbReference>
<proteinExistence type="predicted"/>
<comment type="caution">
    <text evidence="2">The sequence shown here is derived from an EMBL/GenBank/DDBJ whole genome shotgun (WGS) entry which is preliminary data.</text>
</comment>
<keyword evidence="1" id="KW-1133">Transmembrane helix</keyword>